<organism evidence="1 2">
    <name type="scientific">Canavalia gladiata</name>
    <name type="common">Sword bean</name>
    <name type="synonym">Dolichos gladiatus</name>
    <dbReference type="NCBI Taxonomy" id="3824"/>
    <lineage>
        <taxon>Eukaryota</taxon>
        <taxon>Viridiplantae</taxon>
        <taxon>Streptophyta</taxon>
        <taxon>Embryophyta</taxon>
        <taxon>Tracheophyta</taxon>
        <taxon>Spermatophyta</taxon>
        <taxon>Magnoliopsida</taxon>
        <taxon>eudicotyledons</taxon>
        <taxon>Gunneridae</taxon>
        <taxon>Pentapetalae</taxon>
        <taxon>rosids</taxon>
        <taxon>fabids</taxon>
        <taxon>Fabales</taxon>
        <taxon>Fabaceae</taxon>
        <taxon>Papilionoideae</taxon>
        <taxon>50 kb inversion clade</taxon>
        <taxon>NPAAA clade</taxon>
        <taxon>indigoferoid/millettioid clade</taxon>
        <taxon>Phaseoleae</taxon>
        <taxon>Canavalia</taxon>
    </lineage>
</organism>
<dbReference type="AlphaFoldDB" id="A0AAN9R8G7"/>
<reference evidence="1 2" key="1">
    <citation type="submission" date="2024-01" db="EMBL/GenBank/DDBJ databases">
        <title>The genomes of 5 underutilized Papilionoideae crops provide insights into root nodulation and disease resistanc.</title>
        <authorList>
            <person name="Jiang F."/>
        </authorList>
    </citation>
    <scope>NUCLEOTIDE SEQUENCE [LARGE SCALE GENOMIC DNA]</scope>
    <source>
        <strain evidence="1">LVBAO_FW01</strain>
        <tissue evidence="1">Leaves</tissue>
    </source>
</reference>
<sequence>MGISPYRPHSSSRDRNQLLPHRKVLWRSFMSRKSPFRSEITTYKYHKWIQWSEQFLLAYSRALRSFSSQEPLEKLSRISLFLRTFPLFSPFRSSF</sequence>
<dbReference type="EMBL" id="JAYMYQ010000001">
    <property type="protein sequence ID" value="KAK7361714.1"/>
    <property type="molecule type" value="Genomic_DNA"/>
</dbReference>
<accession>A0AAN9R8G7</accession>
<name>A0AAN9R8G7_CANGL</name>
<comment type="caution">
    <text evidence="1">The sequence shown here is derived from an EMBL/GenBank/DDBJ whole genome shotgun (WGS) entry which is preliminary data.</text>
</comment>
<proteinExistence type="predicted"/>
<keyword evidence="2" id="KW-1185">Reference proteome</keyword>
<protein>
    <submittedName>
        <fullName evidence="1">Uncharacterized protein</fullName>
    </submittedName>
</protein>
<evidence type="ECO:0000313" key="1">
    <source>
        <dbReference type="EMBL" id="KAK7361714.1"/>
    </source>
</evidence>
<dbReference type="Proteomes" id="UP001367508">
    <property type="component" value="Unassembled WGS sequence"/>
</dbReference>
<gene>
    <name evidence="1" type="ORF">VNO77_03792</name>
</gene>
<evidence type="ECO:0000313" key="2">
    <source>
        <dbReference type="Proteomes" id="UP001367508"/>
    </source>
</evidence>